<dbReference type="GO" id="GO:0090435">
    <property type="term" value="P:protein localization to nuclear envelope"/>
    <property type="evidence" value="ECO:0007669"/>
    <property type="project" value="TreeGrafter"/>
</dbReference>
<dbReference type="SUPFAM" id="SSF64593">
    <property type="entry name" value="Intermediate filament protein, coiled coil region"/>
    <property type="match status" value="1"/>
</dbReference>
<evidence type="ECO:0000313" key="11">
    <source>
        <dbReference type="EMBL" id="CAF4048029.1"/>
    </source>
</evidence>
<dbReference type="GO" id="GO:0005200">
    <property type="term" value="F:structural constituent of cytoskeleton"/>
    <property type="evidence" value="ECO:0007669"/>
    <property type="project" value="TreeGrafter"/>
</dbReference>
<evidence type="ECO:0000313" key="13">
    <source>
        <dbReference type="Proteomes" id="UP000663842"/>
    </source>
</evidence>
<dbReference type="Proteomes" id="UP000663855">
    <property type="component" value="Unassembled WGS sequence"/>
</dbReference>
<dbReference type="GO" id="GO:0051664">
    <property type="term" value="P:nuclear pore localization"/>
    <property type="evidence" value="ECO:0007669"/>
    <property type="project" value="TreeGrafter"/>
</dbReference>
<dbReference type="Proteomes" id="UP000663866">
    <property type="component" value="Unassembled WGS sequence"/>
</dbReference>
<evidence type="ECO:0000256" key="3">
    <source>
        <dbReference type="SAM" id="Coils"/>
    </source>
</evidence>
<dbReference type="PANTHER" id="PTHR45721">
    <property type="entry name" value="LAMIN DM0-RELATED"/>
    <property type="match status" value="1"/>
</dbReference>
<dbReference type="EMBL" id="CAJNRG010009323">
    <property type="protein sequence ID" value="CAF2112601.1"/>
    <property type="molecule type" value="Genomic_DNA"/>
</dbReference>
<keyword evidence="14" id="KW-1185">Reference proteome</keyword>
<organism evidence="11 13">
    <name type="scientific">Rotaria magnacalcarata</name>
    <dbReference type="NCBI Taxonomy" id="392030"/>
    <lineage>
        <taxon>Eukaryota</taxon>
        <taxon>Metazoa</taxon>
        <taxon>Spiralia</taxon>
        <taxon>Gnathifera</taxon>
        <taxon>Rotifera</taxon>
        <taxon>Eurotatoria</taxon>
        <taxon>Bdelloidea</taxon>
        <taxon>Philodinida</taxon>
        <taxon>Philodinidae</taxon>
        <taxon>Rotaria</taxon>
    </lineage>
</organism>
<dbReference type="Proteomes" id="UP000663824">
    <property type="component" value="Unassembled WGS sequence"/>
</dbReference>
<dbReference type="PANTHER" id="PTHR45721:SF12">
    <property type="entry name" value="INTERMEDIATE FILAMENT PROTEIN IFA-1"/>
    <property type="match status" value="1"/>
</dbReference>
<evidence type="ECO:0000313" key="7">
    <source>
        <dbReference type="EMBL" id="CAF2066723.1"/>
    </source>
</evidence>
<dbReference type="Proteomes" id="UP000663887">
    <property type="component" value="Unassembled WGS sequence"/>
</dbReference>
<feature type="coiled-coil region" evidence="3">
    <location>
        <begin position="278"/>
        <end position="344"/>
    </location>
</feature>
<dbReference type="AlphaFoldDB" id="A0A819RNY4"/>
<dbReference type="EMBL" id="CAJOBG010005641">
    <property type="protein sequence ID" value="CAF4160368.1"/>
    <property type="molecule type" value="Genomic_DNA"/>
</dbReference>
<sequence>MAVNELHISRMKVMHVQHDEERREIQQLNDTFAMYLKRVQNLEEANKQLSVQILALRDRWVDPRSQRHESEAALAICRRDLDTVARGMQSAQVQSIRATLDKASINNQISFIKRLMDAHKQIALVAQQDLDRTKIELESYSGQVGSKKAEIEQSKIEMGEQLKSLQALNKRYDAELMARVVLESELQTLREEMLFFMAVFEEEKNLVLSHSSFQIDVNQFYQNEIKLSIAKIKNDFAILSDARHKQWEEYYNLKINYATQQFADAHTGGNLVAGKIDIKALVTDSEKYALELAEAQKENRRLAVLLQQLEDAYEDMQFEHSNQLTTLEQMFASLLAEYNELQAAISSIHENNVSLQFEINAYRCILEGVYTVEATKTRDIMFMWKNTLTAEFSATDTKSLTVLRWADNIKAPMNGTSLTVKFNGPKGYSGVSFSATYYTSRDRVVVEANITDRFNFSNYGEYQVTIYYANSTTIIGTWSIHIEPNSDICMPKELIVRNSINQLLSNTTVQISAQGKVVFTGKTNENGAISLPRNLPQNCYDIEVNTNLAQYKATRIQRILYPNRGADSIIVFIYRQMQPDEVEFLLMWGEKPKDLDSHLYVSDGRHVYFQVQSETNVSLDCDCRDGSGPETIKVKLEPNMKYVYAVHRYSKDGELARSNANVTISTNENVGTGYPYQAIDVPYVDQPDANFWIVCQIDGRTKKITLFDRKFENQDDLTRSILERYYSP</sequence>
<dbReference type="EMBL" id="CAJNOW010021426">
    <property type="protein sequence ID" value="CAF1684176.1"/>
    <property type="molecule type" value="Genomic_DNA"/>
</dbReference>
<dbReference type="Proteomes" id="UP000663856">
    <property type="component" value="Unassembled WGS sequence"/>
</dbReference>
<dbReference type="Gene3D" id="1.20.5.1160">
    <property type="entry name" value="Vasodilator-stimulated phosphoprotein"/>
    <property type="match status" value="1"/>
</dbReference>
<dbReference type="GO" id="GO:0005882">
    <property type="term" value="C:intermediate filament"/>
    <property type="evidence" value="ECO:0007669"/>
    <property type="project" value="UniProtKB-KW"/>
</dbReference>
<dbReference type="Pfam" id="PF00038">
    <property type="entry name" value="Filament"/>
    <property type="match status" value="1"/>
</dbReference>
<evidence type="ECO:0000313" key="14">
    <source>
        <dbReference type="Proteomes" id="UP000663866"/>
    </source>
</evidence>
<dbReference type="Proteomes" id="UP000663842">
    <property type="component" value="Unassembled WGS sequence"/>
</dbReference>
<evidence type="ECO:0000259" key="4">
    <source>
        <dbReference type="Pfam" id="PF00038"/>
    </source>
</evidence>
<evidence type="ECO:0000313" key="5">
    <source>
        <dbReference type="EMBL" id="CAF1057240.1"/>
    </source>
</evidence>
<evidence type="ECO:0000313" key="12">
    <source>
        <dbReference type="EMBL" id="CAF4160368.1"/>
    </source>
</evidence>
<keyword evidence="1" id="KW-0403">Intermediate filament</keyword>
<comment type="caution">
    <text evidence="11">The sequence shown here is derived from an EMBL/GenBank/DDBJ whole genome shotgun (WGS) entry which is preliminary data.</text>
</comment>
<feature type="domain" description="IF rod" evidence="4">
    <location>
        <begin position="20"/>
        <end position="368"/>
    </location>
</feature>
<evidence type="ECO:0000313" key="10">
    <source>
        <dbReference type="EMBL" id="CAF4039531.1"/>
    </source>
</evidence>
<evidence type="ECO:0000313" key="9">
    <source>
        <dbReference type="EMBL" id="CAF2138808.1"/>
    </source>
</evidence>
<evidence type="ECO:0000313" key="6">
    <source>
        <dbReference type="EMBL" id="CAF1684176.1"/>
    </source>
</evidence>
<dbReference type="EMBL" id="CAJNOV010001281">
    <property type="protein sequence ID" value="CAF1057240.1"/>
    <property type="molecule type" value="Genomic_DNA"/>
</dbReference>
<keyword evidence="2 3" id="KW-0175">Coiled coil</keyword>
<dbReference type="GO" id="GO:0006998">
    <property type="term" value="P:nuclear envelope organization"/>
    <property type="evidence" value="ECO:0007669"/>
    <property type="project" value="TreeGrafter"/>
</dbReference>
<name>A0A819RNY4_9BILA</name>
<evidence type="ECO:0000313" key="8">
    <source>
        <dbReference type="EMBL" id="CAF2112601.1"/>
    </source>
</evidence>
<dbReference type="GO" id="GO:0031507">
    <property type="term" value="P:heterochromatin formation"/>
    <property type="evidence" value="ECO:0007669"/>
    <property type="project" value="TreeGrafter"/>
</dbReference>
<evidence type="ECO:0000256" key="1">
    <source>
        <dbReference type="ARBA" id="ARBA00022754"/>
    </source>
</evidence>
<evidence type="ECO:0000256" key="2">
    <source>
        <dbReference type="ARBA" id="ARBA00023054"/>
    </source>
</evidence>
<protein>
    <recommendedName>
        <fullName evidence="4">IF rod domain-containing protein</fullName>
    </recommendedName>
</protein>
<dbReference type="Proteomes" id="UP000681967">
    <property type="component" value="Unassembled WGS sequence"/>
</dbReference>
<dbReference type="InterPro" id="IPR039008">
    <property type="entry name" value="IF_rod_dom"/>
</dbReference>
<gene>
    <name evidence="10" type="ORF">BYL167_LOCUS15801</name>
    <name evidence="5" type="ORF">CJN711_LOCUS5054</name>
    <name evidence="6" type="ORF">KQP761_LOCUS37846</name>
    <name evidence="9" type="ORF">MBJ925_LOCUS29120</name>
    <name evidence="12" type="ORF">OVN521_LOCUS24103</name>
    <name evidence="11" type="ORF">UXM345_LOCUS19033</name>
    <name evidence="7" type="ORF">WKI299_LOCUS13320</name>
    <name evidence="8" type="ORF">XDN619_LOCUS21072</name>
</gene>
<reference evidence="11" key="1">
    <citation type="submission" date="2021-02" db="EMBL/GenBank/DDBJ databases">
        <authorList>
            <person name="Nowell W R."/>
        </authorList>
    </citation>
    <scope>NUCLEOTIDE SEQUENCE</scope>
</reference>
<dbReference type="EMBL" id="CAJOBH010005916">
    <property type="protein sequence ID" value="CAF4039531.1"/>
    <property type="molecule type" value="Genomic_DNA"/>
</dbReference>
<dbReference type="EMBL" id="CAJNRF010005023">
    <property type="protein sequence ID" value="CAF2066723.1"/>
    <property type="molecule type" value="Genomic_DNA"/>
</dbReference>
<dbReference type="OrthoDB" id="2441647at2759"/>
<dbReference type="Proteomes" id="UP000663834">
    <property type="component" value="Unassembled WGS sequence"/>
</dbReference>
<dbReference type="GO" id="GO:0005652">
    <property type="term" value="C:nuclear lamina"/>
    <property type="evidence" value="ECO:0007669"/>
    <property type="project" value="TreeGrafter"/>
</dbReference>
<dbReference type="EMBL" id="CAJOBF010002652">
    <property type="protein sequence ID" value="CAF4048029.1"/>
    <property type="molecule type" value="Genomic_DNA"/>
</dbReference>
<dbReference type="EMBL" id="CAJNRE010015575">
    <property type="protein sequence ID" value="CAF2138808.1"/>
    <property type="molecule type" value="Genomic_DNA"/>
</dbReference>
<feature type="coiled-coil region" evidence="3">
    <location>
        <begin position="18"/>
        <end position="59"/>
    </location>
</feature>
<proteinExistence type="predicted"/>
<dbReference type="GO" id="GO:0007097">
    <property type="term" value="P:nuclear migration"/>
    <property type="evidence" value="ECO:0007669"/>
    <property type="project" value="TreeGrafter"/>
</dbReference>
<accession>A0A819RNY4</accession>